<organism evidence="1">
    <name type="scientific">Amblyomma aureolatum</name>
    <dbReference type="NCBI Taxonomy" id="187763"/>
    <lineage>
        <taxon>Eukaryota</taxon>
        <taxon>Metazoa</taxon>
        <taxon>Ecdysozoa</taxon>
        <taxon>Arthropoda</taxon>
        <taxon>Chelicerata</taxon>
        <taxon>Arachnida</taxon>
        <taxon>Acari</taxon>
        <taxon>Parasitiformes</taxon>
        <taxon>Ixodida</taxon>
        <taxon>Ixodoidea</taxon>
        <taxon>Ixodidae</taxon>
        <taxon>Amblyomminae</taxon>
        <taxon>Amblyomma</taxon>
    </lineage>
</organism>
<name>A0A1E1X8W8_9ACAR</name>
<evidence type="ECO:0000313" key="1">
    <source>
        <dbReference type="EMBL" id="JAT95674.1"/>
    </source>
</evidence>
<dbReference type="EMBL" id="GFAC01003514">
    <property type="protein sequence ID" value="JAT95674.1"/>
    <property type="molecule type" value="mRNA"/>
</dbReference>
<proteinExistence type="evidence at transcript level"/>
<sequence>ILIQNPWKGVKVNKTVTENGVNVAIQRDIQESAFRQVVEQNPFTGPTSNNGNDAEPSIISQGQPSVRVFAKNPWTGVTVNKTIIGSDARVTVHPGAEGAASRQNIDQSAVRGVTISNAFDGNGVSVFVQRESQGMSRTGAVSQNPVTKVTVNRTALGKFIDIEVNRGNQQQVKKQLTIVNNHFTGATINRTITSNRVNVTVQRGSQGNRRITVVTPKVGASNIGSHPIIHVKPVVRRLHHSHMKKVMAPQVTNPIAQQQFFPFFQARRNLNFQMPPYAHPYIPFVRGNRFTKQKPFWHGFRLVRPASFAERQVIPNIAISTLGTGFAVSHTEIYQNGRPLVKNRISSNQDFTVITRVHRFAADILSINYTFNSQEGETSGYGVTNSVAQNELGGFGTQRLFKPNIDVDTGGDDVSVNTQIYQYGRPVANSIIDNRAGFVLITAVHKLQRKPLSIKYMFLPLGAG</sequence>
<accession>A0A1E1X8W8</accession>
<dbReference type="AlphaFoldDB" id="A0A1E1X8W8"/>
<protein>
    <submittedName>
        <fullName evidence="1">Uncharacterized protein</fullName>
    </submittedName>
</protein>
<reference evidence="1" key="1">
    <citation type="journal article" date="2017" name="Front. Cell. Infect. Microbiol.">
        <title>The Distinct Transcriptional Response of the Midgut of Amblyomma sculptum and Amblyomma aureolatum Ticks to Rickettsia rickettsii Correlates to Their Differences in Susceptibility to Infection.</title>
        <authorList>
            <person name="Martins L.A."/>
            <person name="Galletti M.F.B.M."/>
            <person name="Ribeiro J.M."/>
            <person name="Fujita A."/>
            <person name="Costa F.B."/>
            <person name="Labruna M.B."/>
            <person name="Daffre S."/>
            <person name="Fogaca A.C."/>
        </authorList>
    </citation>
    <scope>NUCLEOTIDE SEQUENCE</scope>
</reference>
<feature type="non-terminal residue" evidence="1">
    <location>
        <position position="1"/>
    </location>
</feature>